<gene>
    <name evidence="1" type="ORF">Rifp1Sym_aa00230</name>
</gene>
<evidence type="ECO:0000313" key="1">
    <source>
        <dbReference type="EMBL" id="EGV52865.1"/>
    </source>
</evidence>
<dbReference type="AlphaFoldDB" id="G2D8Z8"/>
<dbReference type="InterPro" id="IPR008979">
    <property type="entry name" value="Galactose-bd-like_sf"/>
</dbReference>
<proteinExistence type="predicted"/>
<organism evidence="1 2">
    <name type="scientific">endosymbiont of Riftia pachyptila</name>
    <name type="common">vent Ph05</name>
    <dbReference type="NCBI Taxonomy" id="1048808"/>
    <lineage>
        <taxon>Bacteria</taxon>
        <taxon>Pseudomonadati</taxon>
        <taxon>Pseudomonadota</taxon>
        <taxon>Gammaproteobacteria</taxon>
        <taxon>sulfur-oxidizing symbionts</taxon>
    </lineage>
</organism>
<keyword evidence="2" id="KW-1185">Reference proteome</keyword>
<name>G2D8Z8_9GAMM</name>
<evidence type="ECO:0000313" key="2">
    <source>
        <dbReference type="Proteomes" id="UP000004491"/>
    </source>
</evidence>
<sequence>MWGCAMFRQTRLSSPTPSFKWSLIFAVLAGCLFVAPALAGTLVVESSSDWKSFNAVADPGVCPGVIDSAGPAWTQAGFDDSGWRNAKAPTEFYPWYGNPPGPELEVFMWDCPQGCTSYSNGPDEAFFRYQFSIDRPLLAATVKFDVNDEFQFYINGTLAYIDLTGGANQTGWIDVTSYLNQGENTLAMRAWDGYMCSVFDRGVAEAAIKLQIETDDTIYVEIDIKPGSEVNSINLGSSGVVPVAILSSSEFDATTVVPESIELAGAQVKMAGKSGKYLCHQDDVNGDQLIDLVCQVYTTQFMIEPGEASAVLEAKTEDGMMVRGEDSVRIVPDH</sequence>
<dbReference type="Proteomes" id="UP000004491">
    <property type="component" value="Unassembled WGS sequence"/>
</dbReference>
<dbReference type="SUPFAM" id="SSF49785">
    <property type="entry name" value="Galactose-binding domain-like"/>
    <property type="match status" value="1"/>
</dbReference>
<dbReference type="Gene3D" id="2.60.120.260">
    <property type="entry name" value="Galactose-binding domain-like"/>
    <property type="match status" value="1"/>
</dbReference>
<reference evidence="1" key="1">
    <citation type="journal article" date="2011" name="ISME J.">
        <title>The endosymbionts of the deep-sea tubeworms Riftia pachyptila and Tevnia jerichonana share an identical physiology as revealed by proteogenomic analyses.</title>
        <authorList>
            <person name="Gardebrecht A."/>
            <person name="Markert S."/>
            <person name="Felbeck H."/>
            <person name="Thuermer A."/>
            <person name="Albrecht D."/>
            <person name="Wollherr A."/>
            <person name="Kabisch J."/>
            <person name="Lehmann R."/>
            <person name="Daniel R."/>
            <person name="Liesegang H."/>
            <person name="Hecker M."/>
            <person name="Sievert S.M."/>
            <person name="Schweder T."/>
        </authorList>
    </citation>
    <scope>NUCLEOTIDE SEQUENCE [LARGE SCALE GENOMIC DNA]</scope>
</reference>
<accession>G2D8Z8</accession>
<comment type="caution">
    <text evidence="1">The sequence shown here is derived from an EMBL/GenBank/DDBJ whole genome shotgun (WGS) entry which is preliminary data.</text>
</comment>
<protein>
    <submittedName>
        <fullName evidence="1">Putative adsorption protein</fullName>
    </submittedName>
</protein>
<dbReference type="EMBL" id="AFOC01000001">
    <property type="protein sequence ID" value="EGV52865.1"/>
    <property type="molecule type" value="Genomic_DNA"/>
</dbReference>